<reference evidence="2 3" key="1">
    <citation type="submission" date="2023-10" db="EMBL/GenBank/DDBJ databases">
        <authorList>
            <person name="Venkata Ramana C."/>
            <person name="Sasikala C."/>
            <person name="Dhurka M."/>
        </authorList>
    </citation>
    <scope>NUCLEOTIDE SEQUENCE [LARGE SCALE GENOMIC DNA]</scope>
    <source>
        <strain evidence="2 3">KCTC 32151</strain>
    </source>
</reference>
<organism evidence="2 3">
    <name type="scientific">Nitratireductor aquimarinus</name>
    <dbReference type="NCBI Taxonomy" id="889300"/>
    <lineage>
        <taxon>Bacteria</taxon>
        <taxon>Pseudomonadati</taxon>
        <taxon>Pseudomonadota</taxon>
        <taxon>Alphaproteobacteria</taxon>
        <taxon>Hyphomicrobiales</taxon>
        <taxon>Phyllobacteriaceae</taxon>
        <taxon>Nitratireductor</taxon>
    </lineage>
</organism>
<dbReference type="RefSeq" id="WP_317560216.1">
    <property type="nucleotide sequence ID" value="NZ_JAWLIP010000001.1"/>
</dbReference>
<accession>A0ABU4AFK4</accession>
<feature type="domain" description="DNA ligase D polymerase" evidence="1">
    <location>
        <begin position="29"/>
        <end position="280"/>
    </location>
</feature>
<keyword evidence="2" id="KW-0436">Ligase</keyword>
<dbReference type="CDD" id="cd04862">
    <property type="entry name" value="PaeLigD_Pol_like"/>
    <property type="match status" value="1"/>
</dbReference>
<keyword evidence="3" id="KW-1185">Reference proteome</keyword>
<dbReference type="InterPro" id="IPR033651">
    <property type="entry name" value="PaeLigD_Pol-like"/>
</dbReference>
<name>A0ABU4AFK4_9HYPH</name>
<dbReference type="PANTHER" id="PTHR42705">
    <property type="entry name" value="BIFUNCTIONAL NON-HOMOLOGOUS END JOINING PROTEIN LIGD"/>
    <property type="match status" value="1"/>
</dbReference>
<evidence type="ECO:0000313" key="3">
    <source>
        <dbReference type="Proteomes" id="UP001185659"/>
    </source>
</evidence>
<dbReference type="GO" id="GO:0003910">
    <property type="term" value="F:DNA ligase (ATP) activity"/>
    <property type="evidence" value="ECO:0007669"/>
    <property type="project" value="UniProtKB-EC"/>
</dbReference>
<dbReference type="Gene3D" id="3.90.920.10">
    <property type="entry name" value="DNA primase, PRIM domain"/>
    <property type="match status" value="1"/>
</dbReference>
<dbReference type="InterPro" id="IPR014145">
    <property type="entry name" value="LigD_pol_dom"/>
</dbReference>
<dbReference type="EMBL" id="JAWLIP010000001">
    <property type="protein sequence ID" value="MDV6224901.1"/>
    <property type="molecule type" value="Genomic_DNA"/>
</dbReference>
<dbReference type="PANTHER" id="PTHR42705:SF2">
    <property type="entry name" value="BIFUNCTIONAL NON-HOMOLOGOUS END JOINING PROTEIN LIGD"/>
    <property type="match status" value="1"/>
</dbReference>
<sequence>MRSDDRPQLAGIALSSPDKALFGEAGISKLDLARHYERVAGRMLPHVEKRLVSLVRCPDGQGSPCFFQRHGGKGFPEAVGRMEITEKSGERDEYLHIDDLAGIIAAVQMSTLEFHIWGSRIDRLDAPDRLVFDLDPDEELDFAAVRSAAFAVRTRLSDLGLESQPLLTGGKGIHVVAPLERRREWPDVKAFARGFARKLSKDEPDRFLSEASKEKRTGRVFVDWLRNERAATAITPYSTRARPGAPVATPVSWAELKSIEAANAFTLADMAESLSGPDPWAESARWRQSITADMLRAVDAG</sequence>
<protein>
    <submittedName>
        <fullName evidence="2">Non-homologous end-joining DNA ligase</fullName>
        <ecNumber evidence="2">6.5.1.1</ecNumber>
    </submittedName>
</protein>
<dbReference type="Pfam" id="PF21686">
    <property type="entry name" value="LigD_Prim-Pol"/>
    <property type="match status" value="1"/>
</dbReference>
<evidence type="ECO:0000313" key="2">
    <source>
        <dbReference type="EMBL" id="MDV6224901.1"/>
    </source>
</evidence>
<dbReference type="EC" id="6.5.1.1" evidence="2"/>
<dbReference type="Proteomes" id="UP001185659">
    <property type="component" value="Unassembled WGS sequence"/>
</dbReference>
<dbReference type="InterPro" id="IPR052171">
    <property type="entry name" value="NHEJ_LigD"/>
</dbReference>
<proteinExistence type="predicted"/>
<gene>
    <name evidence="2" type="primary">ligD</name>
    <name evidence="2" type="ORF">R2G56_01255</name>
</gene>
<comment type="caution">
    <text evidence="2">The sequence shown here is derived from an EMBL/GenBank/DDBJ whole genome shotgun (WGS) entry which is preliminary data.</text>
</comment>
<dbReference type="NCBIfam" id="TIGR02778">
    <property type="entry name" value="ligD_pol"/>
    <property type="match status" value="1"/>
</dbReference>
<evidence type="ECO:0000259" key="1">
    <source>
        <dbReference type="Pfam" id="PF21686"/>
    </source>
</evidence>